<feature type="compositionally biased region" description="Polar residues" evidence="5">
    <location>
        <begin position="265"/>
        <end position="277"/>
    </location>
</feature>
<dbReference type="EMBL" id="JANBUM010000160">
    <property type="protein sequence ID" value="KAJ2782936.1"/>
    <property type="molecule type" value="Genomic_DNA"/>
</dbReference>
<proteinExistence type="inferred from homology"/>
<dbReference type="InterPro" id="IPR036915">
    <property type="entry name" value="Cyclin-like_sf"/>
</dbReference>
<organism evidence="7 8">
    <name type="scientific">Coemansia interrupta</name>
    <dbReference type="NCBI Taxonomy" id="1126814"/>
    <lineage>
        <taxon>Eukaryota</taxon>
        <taxon>Fungi</taxon>
        <taxon>Fungi incertae sedis</taxon>
        <taxon>Zoopagomycota</taxon>
        <taxon>Kickxellomycotina</taxon>
        <taxon>Kickxellomycetes</taxon>
        <taxon>Kickxellales</taxon>
        <taxon>Kickxellaceae</taxon>
        <taxon>Coemansia</taxon>
    </lineage>
</organism>
<dbReference type="InterPro" id="IPR048258">
    <property type="entry name" value="Cyclins_cyclin-box"/>
</dbReference>
<dbReference type="SMART" id="SM00385">
    <property type="entry name" value="CYCLIN"/>
    <property type="match status" value="1"/>
</dbReference>
<keyword evidence="2 4" id="KW-0195">Cyclin</keyword>
<dbReference type="InterPro" id="IPR006671">
    <property type="entry name" value="Cyclin_N"/>
</dbReference>
<dbReference type="GO" id="GO:0051301">
    <property type="term" value="P:cell division"/>
    <property type="evidence" value="ECO:0007669"/>
    <property type="project" value="UniProtKB-KW"/>
</dbReference>
<evidence type="ECO:0000259" key="6">
    <source>
        <dbReference type="SMART" id="SM00385"/>
    </source>
</evidence>
<evidence type="ECO:0000256" key="2">
    <source>
        <dbReference type="ARBA" id="ARBA00023127"/>
    </source>
</evidence>
<feature type="region of interest" description="Disordered" evidence="5">
    <location>
        <begin position="265"/>
        <end position="285"/>
    </location>
</feature>
<sequence length="696" mass="76334">MTRPANKENHVSSSDPVTVPASLKGLASLSDRAMTLKHKGSHARVSDQDSENILAAEDLGNFVSKAKTAIKRKCTEMGIGKHTASDVRDQVKRTKKFDAINSSVWVGSAPAGRVQSEARQKAPSRKIRNIELASDATMIVLPSEDIFDQDGRGLGAIGGGSSSSRLSYIADDNILESQLTAIAPSSPIPYILSNDDDLFGRYDEADYTADNTLVNIDDLDVEELFSSLDRYAPSDNAEANNADISLVGKANNALSKPLLITESAKSVENGDATNKTDSVPADDKDGRLAEPFDEKEYTPSPILEPSTPVVSIGIQSDCTVAATPVVLAGTPSSCSSVETPVVDQHTSVFSQDDSDCAGYVSDATDTCTRTCKAALYEKHSSLFQEHIDLLHDLEQKYNQNIGSGLARHPKLADHMRPILVDWLCETAADHRLHRQTLHLAVQFLDRFLTHCERTVKPKQLQCFATACLTLAIKVEEKNSPSMKHFTDCADGAFHYEELKSAEREILQTLGWHLSVPTMFDFLAMAFQCAALELPSKFADLDLPARLNLECLTKETPTTIPRQFYAPAFVMACDIGDVLLHHQPIQQFFGSELAAACFYITAEHLGGISDSTFEACTGYSIEAVWMAIDHTRAVLKYVYPKDARLMGSVQCCETKGRFAKNLTFIPPDQLWTYQVHHNHLMDEFVSAQQRDPEGPVV</sequence>
<dbReference type="OrthoDB" id="5590282at2759"/>
<dbReference type="InterPro" id="IPR039361">
    <property type="entry name" value="Cyclin"/>
</dbReference>
<feature type="region of interest" description="Disordered" evidence="5">
    <location>
        <begin position="1"/>
        <end position="23"/>
    </location>
</feature>
<protein>
    <submittedName>
        <fullName evidence="7">G1/S-specific cyclin-E1</fullName>
    </submittedName>
</protein>
<keyword evidence="1" id="KW-0132">Cell division</keyword>
<accession>A0A9W8HJT1</accession>
<reference evidence="7" key="1">
    <citation type="submission" date="2022-07" db="EMBL/GenBank/DDBJ databases">
        <title>Phylogenomic reconstructions and comparative analyses of Kickxellomycotina fungi.</title>
        <authorList>
            <person name="Reynolds N.K."/>
            <person name="Stajich J.E."/>
            <person name="Barry K."/>
            <person name="Grigoriev I.V."/>
            <person name="Crous P."/>
            <person name="Smith M.E."/>
        </authorList>
    </citation>
    <scope>NUCLEOTIDE SEQUENCE</scope>
    <source>
        <strain evidence="7">BCRC 34489</strain>
    </source>
</reference>
<feature type="compositionally biased region" description="Basic and acidic residues" evidence="5">
    <location>
        <begin position="1"/>
        <end position="10"/>
    </location>
</feature>
<comment type="similarity">
    <text evidence="4">Belongs to the cyclin family.</text>
</comment>
<keyword evidence="8" id="KW-1185">Reference proteome</keyword>
<evidence type="ECO:0000256" key="3">
    <source>
        <dbReference type="ARBA" id="ARBA00023306"/>
    </source>
</evidence>
<dbReference type="Gene3D" id="1.10.472.10">
    <property type="entry name" value="Cyclin-like"/>
    <property type="match status" value="2"/>
</dbReference>
<dbReference type="PANTHER" id="PTHR10177">
    <property type="entry name" value="CYCLINS"/>
    <property type="match status" value="1"/>
</dbReference>
<dbReference type="Proteomes" id="UP001140172">
    <property type="component" value="Unassembled WGS sequence"/>
</dbReference>
<dbReference type="Pfam" id="PF00134">
    <property type="entry name" value="Cyclin_N"/>
    <property type="match status" value="1"/>
</dbReference>
<feature type="domain" description="Cyclin-like" evidence="6">
    <location>
        <begin position="421"/>
        <end position="507"/>
    </location>
</feature>
<comment type="caution">
    <text evidence="7">The sequence shown here is derived from an EMBL/GenBank/DDBJ whole genome shotgun (WGS) entry which is preliminary data.</text>
</comment>
<keyword evidence="3" id="KW-0131">Cell cycle</keyword>
<name>A0A9W8HJT1_9FUNG</name>
<evidence type="ECO:0000313" key="7">
    <source>
        <dbReference type="EMBL" id="KAJ2782936.1"/>
    </source>
</evidence>
<dbReference type="AlphaFoldDB" id="A0A9W8HJT1"/>
<dbReference type="InterPro" id="IPR013763">
    <property type="entry name" value="Cyclin-like_dom"/>
</dbReference>
<evidence type="ECO:0000256" key="5">
    <source>
        <dbReference type="SAM" id="MobiDB-lite"/>
    </source>
</evidence>
<evidence type="ECO:0000256" key="4">
    <source>
        <dbReference type="RuleBase" id="RU000383"/>
    </source>
</evidence>
<dbReference type="PROSITE" id="PS00292">
    <property type="entry name" value="CYCLINS"/>
    <property type="match status" value="1"/>
</dbReference>
<evidence type="ECO:0000256" key="1">
    <source>
        <dbReference type="ARBA" id="ARBA00022618"/>
    </source>
</evidence>
<dbReference type="FunFam" id="1.10.472.10:FF:000001">
    <property type="entry name" value="G2/mitotic-specific cyclin"/>
    <property type="match status" value="1"/>
</dbReference>
<gene>
    <name evidence="7" type="primary">CCNE1</name>
    <name evidence="7" type="ORF">GGI15_002755</name>
</gene>
<evidence type="ECO:0000313" key="8">
    <source>
        <dbReference type="Proteomes" id="UP001140172"/>
    </source>
</evidence>
<dbReference type="SUPFAM" id="SSF47954">
    <property type="entry name" value="Cyclin-like"/>
    <property type="match status" value="2"/>
</dbReference>